<reference evidence="3 4" key="1">
    <citation type="submission" date="2020-08" db="EMBL/GenBank/DDBJ databases">
        <title>Genomic Encyclopedia of Type Strains, Phase IV (KMG-IV): sequencing the most valuable type-strain genomes for metagenomic binning, comparative biology and taxonomic classification.</title>
        <authorList>
            <person name="Goeker M."/>
        </authorList>
    </citation>
    <scope>NUCLEOTIDE SEQUENCE [LARGE SCALE GENOMIC DNA]</scope>
    <source>
        <strain evidence="3 4">DSM 5686</strain>
    </source>
</reference>
<sequence length="292" mass="32307">MKLKKVYDTEAEIPEEAAAFYEERDGKWHLTLEIEGSASQDDVTRLNGALAKERNDHRATREKLRAFGELDPERTRQVMDRIGDLGEWDEVERKLYRLDGDGSTPKDEAAIQARIDAEVQRRERAIKAPLERQITQLTEARAEIERERDEARGTLRGRTIADALREAAGKAKIIPSAVEDVLLAGERVFDLDEQGRVVTKDNVGVAPGLTPDAWLTDLQEKRPHWWPTSEGAGSRGNRGGGTLPNNPFTAEAWNVTEQGRIAAADFAKADRLAKAAGTTVGGPKPAPRNRAA</sequence>
<dbReference type="EMBL" id="JACJIM010000005">
    <property type="protein sequence ID" value="MBA9063902.1"/>
    <property type="molecule type" value="Genomic_DNA"/>
</dbReference>
<evidence type="ECO:0000313" key="3">
    <source>
        <dbReference type="EMBL" id="MBA9063902.1"/>
    </source>
</evidence>
<feature type="region of interest" description="Disordered" evidence="2">
    <location>
        <begin position="226"/>
        <end position="249"/>
    </location>
</feature>
<evidence type="ECO:0000313" key="4">
    <source>
        <dbReference type="Proteomes" id="UP000565455"/>
    </source>
</evidence>
<dbReference type="GeneID" id="96604977"/>
<accession>A0ABR6DCU7</accession>
<name>A0ABR6DCU7_9HYPH</name>
<proteinExistence type="predicted"/>
<dbReference type="RefSeq" id="WP_182592401.1">
    <property type="nucleotide sequence ID" value="NZ_JACJIM010000005.1"/>
</dbReference>
<evidence type="ECO:0008006" key="5">
    <source>
        <dbReference type="Google" id="ProtNLM"/>
    </source>
</evidence>
<feature type="coiled-coil region" evidence="1">
    <location>
        <begin position="127"/>
        <end position="154"/>
    </location>
</feature>
<evidence type="ECO:0000256" key="1">
    <source>
        <dbReference type="SAM" id="Coils"/>
    </source>
</evidence>
<protein>
    <recommendedName>
        <fullName evidence="5">Phage protein</fullName>
    </recommendedName>
</protein>
<keyword evidence="1" id="KW-0175">Coiled coil</keyword>
<organism evidence="3 4">
    <name type="scientific">Methylobacterium fujisawaense</name>
    <dbReference type="NCBI Taxonomy" id="107400"/>
    <lineage>
        <taxon>Bacteria</taxon>
        <taxon>Pseudomonadati</taxon>
        <taxon>Pseudomonadota</taxon>
        <taxon>Alphaproteobacteria</taxon>
        <taxon>Hyphomicrobiales</taxon>
        <taxon>Methylobacteriaceae</taxon>
        <taxon>Methylobacterium</taxon>
    </lineage>
</organism>
<comment type="caution">
    <text evidence="3">The sequence shown here is derived from an EMBL/GenBank/DDBJ whole genome shotgun (WGS) entry which is preliminary data.</text>
</comment>
<dbReference type="Proteomes" id="UP000565455">
    <property type="component" value="Unassembled WGS sequence"/>
</dbReference>
<evidence type="ECO:0000256" key="2">
    <source>
        <dbReference type="SAM" id="MobiDB-lite"/>
    </source>
</evidence>
<feature type="compositionally biased region" description="Gly residues" evidence="2">
    <location>
        <begin position="233"/>
        <end position="242"/>
    </location>
</feature>
<keyword evidence="4" id="KW-1185">Reference proteome</keyword>
<gene>
    <name evidence="3" type="ORF">GGQ91_003303</name>
</gene>